<dbReference type="InterPro" id="IPR040764">
    <property type="entry name" value="CvfB_WH"/>
</dbReference>
<accession>A0A263BUM5</accession>
<keyword evidence="3" id="KW-0238">DNA-binding</keyword>
<dbReference type="EMBL" id="NPIA01000003">
    <property type="protein sequence ID" value="OZM57434.1"/>
    <property type="molecule type" value="Genomic_DNA"/>
</dbReference>
<dbReference type="Pfam" id="PF21543">
    <property type="entry name" value="CvfB_2nd"/>
    <property type="match status" value="1"/>
</dbReference>
<dbReference type="InterPro" id="IPR012340">
    <property type="entry name" value="NA-bd_OB-fold"/>
</dbReference>
<feature type="domain" description="S1 motif" evidence="2">
    <location>
        <begin position="70"/>
        <end position="136"/>
    </location>
</feature>
<sequence>MSQLMAGKQYDLTVYNTNDYGYTLKEGDDEVFLHTKEAASGLKIGQVVTVFLYQDHGGRLAATMAEPLVTLDSFAWLKVVGTRGRLGAFLSMGIQKDILLSRDDLPEKFSHWPKEGDEIYCTLTTDKKGRLFAKMSLEAVEQQAVFAEDEMYNADVSGTVYKIAEEGVKIITENRIICFIHESEMDEPVRLGQKVKGRITFLKADGTANMSLKPRKQEALQTDAELIYSYLEHNNGAMPIHDKSSPEVIKSTFQLSKGAFKRALGALLKEGKIEQIDGWTKIKKTEQ</sequence>
<dbReference type="Gene3D" id="1.10.10.10">
    <property type="entry name" value="Winged helix-like DNA-binding domain superfamily/Winged helix DNA-binding domain"/>
    <property type="match status" value="1"/>
</dbReference>
<dbReference type="InterPro" id="IPR036388">
    <property type="entry name" value="WH-like_DNA-bd_sf"/>
</dbReference>
<dbReference type="InterPro" id="IPR014464">
    <property type="entry name" value="CvfB_fam"/>
</dbReference>
<dbReference type="InterPro" id="IPR003029">
    <property type="entry name" value="S1_domain"/>
</dbReference>
<dbReference type="Gene3D" id="2.40.50.140">
    <property type="entry name" value="Nucleic acid-binding proteins"/>
    <property type="match status" value="2"/>
</dbReference>
<dbReference type="Pfam" id="PF21191">
    <property type="entry name" value="CvfB_1st"/>
    <property type="match status" value="1"/>
</dbReference>
<dbReference type="Pfam" id="PF13509">
    <property type="entry name" value="S1_2"/>
    <property type="match status" value="1"/>
</dbReference>
<evidence type="ECO:0000256" key="1">
    <source>
        <dbReference type="PIRNR" id="PIRNR012524"/>
    </source>
</evidence>
<evidence type="ECO:0000313" key="3">
    <source>
        <dbReference type="EMBL" id="OZM57434.1"/>
    </source>
</evidence>
<reference evidence="4" key="1">
    <citation type="submission" date="2017-08" db="EMBL/GenBank/DDBJ databases">
        <authorList>
            <person name="Huang Z."/>
        </authorList>
    </citation>
    <scope>NUCLEOTIDE SEQUENCE [LARGE SCALE GENOMIC DNA]</scope>
    <source>
        <strain evidence="4">SA5d-4</strain>
    </source>
</reference>
<reference evidence="3 4" key="2">
    <citation type="submission" date="2017-09" db="EMBL/GenBank/DDBJ databases">
        <title>Bacillus patelloidae sp. nov., isolated from the intestinal tract of a marine limpet.</title>
        <authorList>
            <person name="Liu R."/>
            <person name="Dong C."/>
            <person name="Shao Z."/>
        </authorList>
    </citation>
    <scope>NUCLEOTIDE SEQUENCE [LARGE SCALE GENOMIC DNA]</scope>
    <source>
        <strain evidence="3 4">SA5d-4</strain>
    </source>
</reference>
<comment type="similarity">
    <text evidence="1">Belongs to the CvfB family.</text>
</comment>
<keyword evidence="4" id="KW-1185">Reference proteome</keyword>
<dbReference type="InterPro" id="IPR048588">
    <property type="entry name" value="CvfB_S1_2nd"/>
</dbReference>
<evidence type="ECO:0000259" key="2">
    <source>
        <dbReference type="SMART" id="SM00316"/>
    </source>
</evidence>
<comment type="caution">
    <text evidence="3">The sequence shown here is derived from an EMBL/GenBank/DDBJ whole genome shotgun (WGS) entry which is preliminary data.</text>
</comment>
<dbReference type="Proteomes" id="UP000217083">
    <property type="component" value="Unassembled WGS sequence"/>
</dbReference>
<organism evidence="3 4">
    <name type="scientific">Lottiidibacillus patelloidae</name>
    <dbReference type="NCBI Taxonomy" id="2670334"/>
    <lineage>
        <taxon>Bacteria</taxon>
        <taxon>Bacillati</taxon>
        <taxon>Bacillota</taxon>
        <taxon>Bacilli</taxon>
        <taxon>Bacillales</taxon>
        <taxon>Bacillaceae</taxon>
        <taxon>Lottiidibacillus</taxon>
    </lineage>
</organism>
<dbReference type="PANTHER" id="PTHR37296">
    <property type="entry name" value="CONSERVED VIRULENCE FACTOR B"/>
    <property type="match status" value="1"/>
</dbReference>
<feature type="domain" description="S1 motif" evidence="2">
    <location>
        <begin position="153"/>
        <end position="213"/>
    </location>
</feature>
<dbReference type="PIRSF" id="PIRSF012524">
    <property type="entry name" value="YitL_S1"/>
    <property type="match status" value="1"/>
</dbReference>
<gene>
    <name evidence="3" type="ORF">CIB95_08240</name>
</gene>
<name>A0A263BUM5_9BACI</name>
<dbReference type="AlphaFoldDB" id="A0A263BUM5"/>
<evidence type="ECO:0000313" key="4">
    <source>
        <dbReference type="Proteomes" id="UP000217083"/>
    </source>
</evidence>
<dbReference type="GO" id="GO:0003677">
    <property type="term" value="F:DNA binding"/>
    <property type="evidence" value="ECO:0007669"/>
    <property type="project" value="UniProtKB-KW"/>
</dbReference>
<dbReference type="Pfam" id="PF17783">
    <property type="entry name" value="WHD_CvfB"/>
    <property type="match status" value="1"/>
</dbReference>
<dbReference type="RefSeq" id="WP_094924088.1">
    <property type="nucleotide sequence ID" value="NZ_NPIA01000003.1"/>
</dbReference>
<dbReference type="SMART" id="SM00316">
    <property type="entry name" value="S1"/>
    <property type="match status" value="3"/>
</dbReference>
<feature type="domain" description="S1 motif" evidence="2">
    <location>
        <begin position="5"/>
        <end position="65"/>
    </location>
</feature>
<protein>
    <submittedName>
        <fullName evidence="3">DNA-binding protein</fullName>
    </submittedName>
</protein>
<dbReference type="InterPro" id="IPR039566">
    <property type="entry name" value="CvfB_S1_st"/>
</dbReference>
<proteinExistence type="inferred from homology"/>
<dbReference type="InterPro" id="IPR048587">
    <property type="entry name" value="CvfB_S1_3rd"/>
</dbReference>
<dbReference type="PANTHER" id="PTHR37296:SF1">
    <property type="entry name" value="CONSERVED VIRULENCE FACTOR B"/>
    <property type="match status" value="1"/>
</dbReference>